<protein>
    <submittedName>
        <fullName evidence="6">ABC transporter</fullName>
    </submittedName>
</protein>
<dbReference type="GO" id="GO:0030288">
    <property type="term" value="C:outer membrane-bounded periplasmic space"/>
    <property type="evidence" value="ECO:0007669"/>
    <property type="project" value="TreeGrafter"/>
</dbReference>
<organism evidence="6">
    <name type="scientific">uncultured Alphaproteobacteria bacterium</name>
    <dbReference type="NCBI Taxonomy" id="91750"/>
    <lineage>
        <taxon>Bacteria</taxon>
        <taxon>Pseudomonadati</taxon>
        <taxon>Pseudomonadota</taxon>
        <taxon>Alphaproteobacteria</taxon>
        <taxon>environmental samples</taxon>
    </lineage>
</organism>
<gene>
    <name evidence="6" type="ORF">PlAlph_1450</name>
</gene>
<dbReference type="Gene3D" id="3.10.105.10">
    <property type="entry name" value="Dipeptide-binding Protein, Domain 3"/>
    <property type="match status" value="1"/>
</dbReference>
<reference evidence="6" key="1">
    <citation type="submission" date="2020-01" db="EMBL/GenBank/DDBJ databases">
        <title>Gastrointestinal microbiota of LL stock colony Peromyscus leucopus.</title>
        <authorList>
            <person name="Milovic A."/>
            <person name="Bassam K."/>
            <person name="Keay E."/>
            <person name="Barbour A.G."/>
        </authorList>
    </citation>
    <scope>NUCLEOTIDE SEQUENCE</scope>
    <source>
        <strain evidence="6">LL90</strain>
    </source>
</reference>
<feature type="chain" id="PRO_5026905320" evidence="4">
    <location>
        <begin position="27"/>
        <end position="602"/>
    </location>
</feature>
<evidence type="ECO:0000256" key="4">
    <source>
        <dbReference type="SAM" id="SignalP"/>
    </source>
</evidence>
<comment type="similarity">
    <text evidence="2">Belongs to the bacterial solute-binding protein 5 family.</text>
</comment>
<feature type="signal peptide" evidence="4">
    <location>
        <begin position="1"/>
        <end position="26"/>
    </location>
</feature>
<name>A0A6M4NQ68_9PROT</name>
<dbReference type="AlphaFoldDB" id="A0A6M4NQ68"/>
<dbReference type="PIRSF" id="PIRSF002741">
    <property type="entry name" value="MppA"/>
    <property type="match status" value="1"/>
</dbReference>
<accession>A0A6M4NQ68</accession>
<dbReference type="InterPro" id="IPR030678">
    <property type="entry name" value="Peptide/Ni-bd"/>
</dbReference>
<dbReference type="EMBL" id="MN990729">
    <property type="protein sequence ID" value="QJR98141.1"/>
    <property type="molecule type" value="Genomic_DNA"/>
</dbReference>
<dbReference type="InterPro" id="IPR000914">
    <property type="entry name" value="SBP_5_dom"/>
</dbReference>
<dbReference type="GO" id="GO:0042884">
    <property type="term" value="P:microcin transport"/>
    <property type="evidence" value="ECO:0007669"/>
    <property type="project" value="TreeGrafter"/>
</dbReference>
<comment type="subcellular location">
    <subcellularLocation>
        <location evidence="1">Periplasm</location>
    </subcellularLocation>
</comment>
<evidence type="ECO:0000256" key="2">
    <source>
        <dbReference type="ARBA" id="ARBA00005695"/>
    </source>
</evidence>
<evidence type="ECO:0000256" key="1">
    <source>
        <dbReference type="ARBA" id="ARBA00004418"/>
    </source>
</evidence>
<dbReference type="GO" id="GO:0043190">
    <property type="term" value="C:ATP-binding cassette (ABC) transporter complex"/>
    <property type="evidence" value="ECO:0007669"/>
    <property type="project" value="InterPro"/>
</dbReference>
<evidence type="ECO:0000259" key="5">
    <source>
        <dbReference type="Pfam" id="PF00496"/>
    </source>
</evidence>
<feature type="domain" description="Solute-binding protein family 5" evidence="5">
    <location>
        <begin position="104"/>
        <end position="494"/>
    </location>
</feature>
<evidence type="ECO:0000256" key="3">
    <source>
        <dbReference type="ARBA" id="ARBA00022729"/>
    </source>
</evidence>
<dbReference type="PANTHER" id="PTHR30290">
    <property type="entry name" value="PERIPLASMIC BINDING COMPONENT OF ABC TRANSPORTER"/>
    <property type="match status" value="1"/>
</dbReference>
<dbReference type="CDD" id="cd08497">
    <property type="entry name" value="MbnE-like"/>
    <property type="match status" value="1"/>
</dbReference>
<dbReference type="GO" id="GO:1904680">
    <property type="term" value="F:peptide transmembrane transporter activity"/>
    <property type="evidence" value="ECO:0007669"/>
    <property type="project" value="TreeGrafter"/>
</dbReference>
<proteinExistence type="inferred from homology"/>
<dbReference type="GO" id="GO:0015833">
    <property type="term" value="P:peptide transport"/>
    <property type="evidence" value="ECO:0007669"/>
    <property type="project" value="TreeGrafter"/>
</dbReference>
<evidence type="ECO:0000313" key="6">
    <source>
        <dbReference type="EMBL" id="QJR98141.1"/>
    </source>
</evidence>
<dbReference type="PANTHER" id="PTHR30290:SF64">
    <property type="entry name" value="ABC TRANSPORTER PERIPLASMIC BINDING PROTEIN"/>
    <property type="match status" value="1"/>
</dbReference>
<dbReference type="InterPro" id="IPR039424">
    <property type="entry name" value="SBP_5"/>
</dbReference>
<dbReference type="Gene3D" id="3.40.190.10">
    <property type="entry name" value="Periplasmic binding protein-like II"/>
    <property type="match status" value="1"/>
</dbReference>
<sequence length="602" mass="68974">MLKKLKNNILFFSAFLPIILPQSAFAEGFDKIALYGDAKYNGNWKSFGYVDPDAPKGGRVVLPAYGAFDNFNPFIFKGIAATQVAELTLDSLAVVPADDFSVAYPLLAKSFELTDEYVGFYLNEQARFSDGTPVLADDVIFSFNSLMEKGAPLYKIYYADVDRVEKLNDRHVRFWFKSGSNNKELPLIISQLKIYSVKDWDGKDFAKPVLKAPLGSGPYILESFSPNKYLVFKRNPNYWAKDIPSRRGFYNFDEIRYDYYQDTTVTLQALFSGNIDMREEYIAKIWVTGYNNSLVKSGQIIKEDIAHNNTARLQNFGFNLRREKFADSRVREAIDWAFNYEWAGENLFYNQYSRLFSYFSNSGMEATGLPEGRELEILNKYRDKLPESVFTKMPANPVYSDISASRENLRHAVKLLNEAGYDFVDGRMTNLKTGEPLEIEILSNSANGSSFTRVMLPFISNLAKIGIKAEFRNLEVNVFKNRLDNFDFDMAILTFPISQMPGNEQKEFWGSAAADIKGSFNLLGIKNPVVDSLLDGLVTAQNKADYIAYVRALDRVLLNGHYMIMQWFSPYQRIAYRNRFEHKKSGLKVGFQPDTWWMKKEK</sequence>
<dbReference type="Pfam" id="PF00496">
    <property type="entry name" value="SBP_bac_5"/>
    <property type="match status" value="1"/>
</dbReference>
<dbReference type="SUPFAM" id="SSF53850">
    <property type="entry name" value="Periplasmic binding protein-like II"/>
    <property type="match status" value="1"/>
</dbReference>
<keyword evidence="3 4" id="KW-0732">Signal</keyword>